<name>A0A5B8NNJ2_9CHRO</name>
<keyword evidence="3 5" id="KW-1133">Transmembrane helix</keyword>
<feature type="transmembrane region" description="Helical" evidence="5">
    <location>
        <begin position="20"/>
        <end position="40"/>
    </location>
</feature>
<organism evidence="7 8">
    <name type="scientific">Euhalothece natronophila Z-M001</name>
    <dbReference type="NCBI Taxonomy" id="522448"/>
    <lineage>
        <taxon>Bacteria</taxon>
        <taxon>Bacillati</taxon>
        <taxon>Cyanobacteriota</taxon>
        <taxon>Cyanophyceae</taxon>
        <taxon>Oscillatoriophycideae</taxon>
        <taxon>Chroococcales</taxon>
        <taxon>Halothecacae</taxon>
        <taxon>Halothece cluster</taxon>
        <taxon>Euhalothece</taxon>
    </lineage>
</organism>
<evidence type="ECO:0000256" key="5">
    <source>
        <dbReference type="SAM" id="Phobius"/>
    </source>
</evidence>
<feature type="transmembrane region" description="Helical" evidence="5">
    <location>
        <begin position="174"/>
        <end position="192"/>
    </location>
</feature>
<proteinExistence type="predicted"/>
<evidence type="ECO:0000256" key="4">
    <source>
        <dbReference type="ARBA" id="ARBA00023136"/>
    </source>
</evidence>
<protein>
    <submittedName>
        <fullName evidence="7">Rhomboid family intramembrane serine protease</fullName>
    </submittedName>
</protein>
<dbReference type="Gene3D" id="1.20.1540.10">
    <property type="entry name" value="Rhomboid-like"/>
    <property type="match status" value="1"/>
</dbReference>
<feature type="transmembrane region" description="Helical" evidence="5">
    <location>
        <begin position="148"/>
        <end position="168"/>
    </location>
</feature>
<dbReference type="InterPro" id="IPR035952">
    <property type="entry name" value="Rhomboid-like_sf"/>
</dbReference>
<feature type="transmembrane region" description="Helical" evidence="5">
    <location>
        <begin position="71"/>
        <end position="89"/>
    </location>
</feature>
<dbReference type="PANTHER" id="PTHR43731">
    <property type="entry name" value="RHOMBOID PROTEASE"/>
    <property type="match status" value="1"/>
</dbReference>
<dbReference type="RefSeq" id="WP_146296662.1">
    <property type="nucleotide sequence ID" value="NZ_CP042326.1"/>
</dbReference>
<dbReference type="AlphaFoldDB" id="A0A5B8NNJ2"/>
<dbReference type="InterPro" id="IPR022764">
    <property type="entry name" value="Peptidase_S54_rhomboid_dom"/>
</dbReference>
<evidence type="ECO:0000256" key="2">
    <source>
        <dbReference type="ARBA" id="ARBA00022692"/>
    </source>
</evidence>
<keyword evidence="7" id="KW-0378">Hydrolase</keyword>
<dbReference type="Pfam" id="PF01694">
    <property type="entry name" value="Rhomboid"/>
    <property type="match status" value="1"/>
</dbReference>
<comment type="subcellular location">
    <subcellularLocation>
        <location evidence="1">Membrane</location>
        <topology evidence="1">Multi-pass membrane protein</topology>
    </subcellularLocation>
</comment>
<keyword evidence="8" id="KW-1185">Reference proteome</keyword>
<evidence type="ECO:0000313" key="8">
    <source>
        <dbReference type="Proteomes" id="UP000318453"/>
    </source>
</evidence>
<evidence type="ECO:0000256" key="1">
    <source>
        <dbReference type="ARBA" id="ARBA00004141"/>
    </source>
</evidence>
<dbReference type="EMBL" id="CP042326">
    <property type="protein sequence ID" value="QDZ40822.1"/>
    <property type="molecule type" value="Genomic_DNA"/>
</dbReference>
<feature type="transmembrane region" description="Helical" evidence="5">
    <location>
        <begin position="120"/>
        <end position="141"/>
    </location>
</feature>
<keyword evidence="7" id="KW-0645">Protease</keyword>
<accession>A0A5B8NNJ2</accession>
<evidence type="ECO:0000259" key="6">
    <source>
        <dbReference type="Pfam" id="PF01694"/>
    </source>
</evidence>
<dbReference type="PANTHER" id="PTHR43731:SF9">
    <property type="entry name" value="SLR1461 PROTEIN"/>
    <property type="match status" value="1"/>
</dbReference>
<evidence type="ECO:0000313" key="7">
    <source>
        <dbReference type="EMBL" id="QDZ40822.1"/>
    </source>
</evidence>
<evidence type="ECO:0000256" key="3">
    <source>
        <dbReference type="ARBA" id="ARBA00022989"/>
    </source>
</evidence>
<sequence>MARHNYKNKGVAEEFKDQMLILLGLTAVLWLIEIIDYFILQNYSLNRYGIVPRDLIGLRGILFAPFLHGNFPHLIANTIPFVSLGWLVMLQRTSDFWRVTALTMLVGGFGVWTLGRPDSVHIGASILIFGYLGFLLFRGYFQRNAPSIALSIIVGIFYGSLIFGVLPLRSGVSWEGHLFGFIGGIIAAYQVAKSAR</sequence>
<feature type="domain" description="Peptidase S54 rhomboid" evidence="6">
    <location>
        <begin position="61"/>
        <end position="192"/>
    </location>
</feature>
<dbReference type="KEGG" id="enn:FRE64_13245"/>
<dbReference type="Proteomes" id="UP000318453">
    <property type="component" value="Chromosome"/>
</dbReference>
<dbReference type="OrthoDB" id="465874at2"/>
<dbReference type="SUPFAM" id="SSF144091">
    <property type="entry name" value="Rhomboid-like"/>
    <property type="match status" value="1"/>
</dbReference>
<dbReference type="InterPro" id="IPR050925">
    <property type="entry name" value="Rhomboid_protease_S54"/>
</dbReference>
<keyword evidence="2 5" id="KW-0812">Transmembrane</keyword>
<dbReference type="GO" id="GO:0006508">
    <property type="term" value="P:proteolysis"/>
    <property type="evidence" value="ECO:0007669"/>
    <property type="project" value="UniProtKB-KW"/>
</dbReference>
<keyword evidence="4 5" id="KW-0472">Membrane</keyword>
<reference evidence="7" key="1">
    <citation type="submission" date="2019-08" db="EMBL/GenBank/DDBJ databases">
        <title>Carotenoids and Carotenoid Binding Proteins in the Halophilic Cyanobacterium Euhalothece sp. ZM00.</title>
        <authorList>
            <person name="Cho S.M."/>
            <person name="Song J.Y."/>
            <person name="Park Y.-I."/>
        </authorList>
    </citation>
    <scope>NUCLEOTIDE SEQUENCE [LARGE SCALE GENOMIC DNA]</scope>
    <source>
        <strain evidence="7">Z-M001</strain>
    </source>
</reference>
<gene>
    <name evidence="7" type="ORF">FRE64_13245</name>
</gene>
<feature type="transmembrane region" description="Helical" evidence="5">
    <location>
        <begin position="96"/>
        <end position="114"/>
    </location>
</feature>
<dbReference type="GO" id="GO:0016020">
    <property type="term" value="C:membrane"/>
    <property type="evidence" value="ECO:0007669"/>
    <property type="project" value="UniProtKB-SubCell"/>
</dbReference>
<dbReference type="GO" id="GO:0004252">
    <property type="term" value="F:serine-type endopeptidase activity"/>
    <property type="evidence" value="ECO:0007669"/>
    <property type="project" value="InterPro"/>
</dbReference>